<accession>A0ABP3LH66</accession>
<proteinExistence type="predicted"/>
<feature type="transmembrane region" description="Helical" evidence="1">
    <location>
        <begin position="7"/>
        <end position="31"/>
    </location>
</feature>
<comment type="caution">
    <text evidence="2">The sequence shown here is derived from an EMBL/GenBank/DDBJ whole genome shotgun (WGS) entry which is preliminary data.</text>
</comment>
<evidence type="ECO:0000313" key="3">
    <source>
        <dbReference type="Proteomes" id="UP001500880"/>
    </source>
</evidence>
<gene>
    <name evidence="2" type="ORF">GCM10008986_30270</name>
</gene>
<dbReference type="RefSeq" id="WP_343842884.1">
    <property type="nucleotide sequence ID" value="NZ_BAAADO010000007.1"/>
</dbReference>
<keyword evidence="1" id="KW-0812">Transmembrane</keyword>
<evidence type="ECO:0000256" key="1">
    <source>
        <dbReference type="SAM" id="Phobius"/>
    </source>
</evidence>
<feature type="transmembrane region" description="Helical" evidence="1">
    <location>
        <begin position="37"/>
        <end position="61"/>
    </location>
</feature>
<keyword evidence="1" id="KW-0472">Membrane</keyword>
<reference evidence="3" key="1">
    <citation type="journal article" date="2019" name="Int. J. Syst. Evol. Microbiol.">
        <title>The Global Catalogue of Microorganisms (GCM) 10K type strain sequencing project: providing services to taxonomists for standard genome sequencing and annotation.</title>
        <authorList>
            <consortium name="The Broad Institute Genomics Platform"/>
            <consortium name="The Broad Institute Genome Sequencing Center for Infectious Disease"/>
            <person name="Wu L."/>
            <person name="Ma J."/>
        </authorList>
    </citation>
    <scope>NUCLEOTIDE SEQUENCE [LARGE SCALE GENOMIC DNA]</scope>
    <source>
        <strain evidence="3">JCM 12389</strain>
    </source>
</reference>
<organism evidence="2 3">
    <name type="scientific">Salinibacillus aidingensis</name>
    <dbReference type="NCBI Taxonomy" id="237684"/>
    <lineage>
        <taxon>Bacteria</taxon>
        <taxon>Bacillati</taxon>
        <taxon>Bacillota</taxon>
        <taxon>Bacilli</taxon>
        <taxon>Bacillales</taxon>
        <taxon>Bacillaceae</taxon>
        <taxon>Salinibacillus</taxon>
    </lineage>
</organism>
<name>A0ABP3LH66_9BACI</name>
<keyword evidence="1" id="KW-1133">Transmembrane helix</keyword>
<dbReference type="EMBL" id="BAAADO010000007">
    <property type="protein sequence ID" value="GAA0500863.1"/>
    <property type="molecule type" value="Genomic_DNA"/>
</dbReference>
<sequence>MNTNQRILNAVKLTGGLILLAGIVLFAIGLFESHYSILVSIGTGTIIGAVFIFLMGVFLVISEEIVEKKSSRAENMKKI</sequence>
<evidence type="ECO:0000313" key="2">
    <source>
        <dbReference type="EMBL" id="GAA0500863.1"/>
    </source>
</evidence>
<protein>
    <submittedName>
        <fullName evidence="2">Uncharacterized protein</fullName>
    </submittedName>
</protein>
<keyword evidence="3" id="KW-1185">Reference proteome</keyword>
<dbReference type="Proteomes" id="UP001500880">
    <property type="component" value="Unassembled WGS sequence"/>
</dbReference>